<organism evidence="2 3">
    <name type="scientific">Parastrongyloides trichosuri</name>
    <name type="common">Possum-specific nematode worm</name>
    <dbReference type="NCBI Taxonomy" id="131310"/>
    <lineage>
        <taxon>Eukaryota</taxon>
        <taxon>Metazoa</taxon>
        <taxon>Ecdysozoa</taxon>
        <taxon>Nematoda</taxon>
        <taxon>Chromadorea</taxon>
        <taxon>Rhabditida</taxon>
        <taxon>Tylenchina</taxon>
        <taxon>Panagrolaimomorpha</taxon>
        <taxon>Strongyloidoidea</taxon>
        <taxon>Strongyloididae</taxon>
        <taxon>Parastrongyloides</taxon>
    </lineage>
</organism>
<proteinExistence type="predicted"/>
<protein>
    <submittedName>
        <fullName evidence="3">Uncharacterized protein</fullName>
    </submittedName>
</protein>
<keyword evidence="2" id="KW-1185">Reference proteome</keyword>
<reference evidence="3" key="1">
    <citation type="submission" date="2017-02" db="UniProtKB">
        <authorList>
            <consortium name="WormBaseParasite"/>
        </authorList>
    </citation>
    <scope>IDENTIFICATION</scope>
</reference>
<evidence type="ECO:0000256" key="1">
    <source>
        <dbReference type="SAM" id="Coils"/>
    </source>
</evidence>
<feature type="coiled-coil region" evidence="1">
    <location>
        <begin position="192"/>
        <end position="219"/>
    </location>
</feature>
<sequence length="223" mass="25795">MAHIGGRRSRSVGFGKRRRNRVHKKNFKDDMDLTELEQGRVKKTTQAINDDLTHRLIVHGQELYDIAGIDLVAASEEKIILNDKILDDFNVVEEKILIDLLDSDTNLADINMGTVHELSQMINNAMEFKKITKDIEEDKKIVEKNYADIIIPKLDATNVLNRKVEAYNEIAGRIEKFNEGIVKEVKRKQILLEDKLKQADEFQKRIEEGLNRIKDINTKIFKI</sequence>
<evidence type="ECO:0000313" key="3">
    <source>
        <dbReference type="WBParaSite" id="PTRK_0001244500.1"/>
    </source>
</evidence>
<accession>A0A0N4ZV34</accession>
<keyword evidence="1" id="KW-0175">Coiled coil</keyword>
<evidence type="ECO:0000313" key="2">
    <source>
        <dbReference type="Proteomes" id="UP000038045"/>
    </source>
</evidence>
<name>A0A0N4ZV34_PARTI</name>
<dbReference type="WBParaSite" id="PTRK_0001244500.1">
    <property type="protein sequence ID" value="PTRK_0001244500.1"/>
    <property type="gene ID" value="PTRK_0001244500"/>
</dbReference>
<dbReference type="AlphaFoldDB" id="A0A0N4ZV34"/>
<dbReference type="Proteomes" id="UP000038045">
    <property type="component" value="Unplaced"/>
</dbReference>